<dbReference type="Proteomes" id="UP000217289">
    <property type="component" value="Chromosome"/>
</dbReference>
<organism evidence="1 2">
    <name type="scientific">Melittangium boletus DSM 14713</name>
    <dbReference type="NCBI Taxonomy" id="1294270"/>
    <lineage>
        <taxon>Bacteria</taxon>
        <taxon>Pseudomonadati</taxon>
        <taxon>Myxococcota</taxon>
        <taxon>Myxococcia</taxon>
        <taxon>Myxococcales</taxon>
        <taxon>Cystobacterineae</taxon>
        <taxon>Archangiaceae</taxon>
        <taxon>Melittangium</taxon>
    </lineage>
</organism>
<dbReference type="KEGG" id="mbd:MEBOL_003277"/>
<accession>A0A250IF85</accession>
<gene>
    <name evidence="1" type="ORF">MEBOL_003277</name>
</gene>
<reference evidence="1 2" key="1">
    <citation type="submission" date="2017-06" db="EMBL/GenBank/DDBJ databases">
        <authorList>
            <person name="Kim H.J."/>
            <person name="Triplett B.A."/>
        </authorList>
    </citation>
    <scope>NUCLEOTIDE SEQUENCE [LARGE SCALE GENOMIC DNA]</scope>
    <source>
        <strain evidence="1 2">DSM 14713</strain>
    </source>
</reference>
<dbReference type="RefSeq" id="WP_157775050.1">
    <property type="nucleotide sequence ID" value="NZ_CP022163.1"/>
</dbReference>
<sequence length="136" mass="14904">MSWIVYLMGAAGFDSVRDFPEGWAPPPLGPRDAVIRQLRDVLPSLVFPSPTEGSYHGEGFSITFDLGPWEVTPRVRLLVHGPSREALDVLGRVAEALDARALDTGLGDFMRFHKDPASGRHVWRDAPPSESGWAPA</sequence>
<proteinExistence type="predicted"/>
<dbReference type="OrthoDB" id="5510571at2"/>
<dbReference type="EMBL" id="CP022163">
    <property type="protein sequence ID" value="ATB29822.1"/>
    <property type="molecule type" value="Genomic_DNA"/>
</dbReference>
<evidence type="ECO:0000313" key="2">
    <source>
        <dbReference type="Proteomes" id="UP000217289"/>
    </source>
</evidence>
<protein>
    <submittedName>
        <fullName evidence="1">Uncharacterized protein</fullName>
    </submittedName>
</protein>
<name>A0A250IF85_9BACT</name>
<dbReference type="AlphaFoldDB" id="A0A250IF85"/>
<evidence type="ECO:0000313" key="1">
    <source>
        <dbReference type="EMBL" id="ATB29822.1"/>
    </source>
</evidence>
<keyword evidence="2" id="KW-1185">Reference proteome</keyword>